<dbReference type="InParanoid" id="A0LLL1"/>
<dbReference type="KEGG" id="sfu:Sfum_2635"/>
<dbReference type="EMBL" id="CP000478">
    <property type="protein sequence ID" value="ABK18313.1"/>
    <property type="molecule type" value="Genomic_DNA"/>
</dbReference>
<organism evidence="1 2">
    <name type="scientific">Syntrophobacter fumaroxidans (strain DSM 10017 / MPOB)</name>
    <dbReference type="NCBI Taxonomy" id="335543"/>
    <lineage>
        <taxon>Bacteria</taxon>
        <taxon>Pseudomonadati</taxon>
        <taxon>Thermodesulfobacteriota</taxon>
        <taxon>Syntrophobacteria</taxon>
        <taxon>Syntrophobacterales</taxon>
        <taxon>Syntrophobacteraceae</taxon>
        <taxon>Syntrophobacter</taxon>
    </lineage>
</organism>
<dbReference type="HOGENOM" id="CLU_1004468_0_0_7"/>
<name>A0LLL1_SYNFM</name>
<evidence type="ECO:0000313" key="2">
    <source>
        <dbReference type="Proteomes" id="UP000001784"/>
    </source>
</evidence>
<sequence precursor="true">MVGRRWSLLLSLVFVFSFVDQSMAAYTLDYFFVQHRVYEDGRNLNRIAFGIKNARGQYVATDQLKSITLTDPLGHAVPLTKADLKFAKYGELDGEYDGKNGVFLYGKLYTASNYWGEVPGKLIIGTYHLSVRYATSVCNMDFNFEGAVKLPVTEASSIKSSVDGYGNLTATWDVPMVLCRTKPTLQTSVRAYIDVYQDAAWKGELYVRIPTHMGRLFVPKALVDRLRSTGNTYYMAIQLRTNNNCNRTYSLSKRISLAVGGEDSGIAGEEFAEGGER</sequence>
<protein>
    <submittedName>
        <fullName evidence="1">Uncharacterized protein</fullName>
    </submittedName>
</protein>
<dbReference type="RefSeq" id="WP_011699480.1">
    <property type="nucleotide sequence ID" value="NC_008554.1"/>
</dbReference>
<evidence type="ECO:0000313" key="1">
    <source>
        <dbReference type="EMBL" id="ABK18313.1"/>
    </source>
</evidence>
<gene>
    <name evidence="1" type="ordered locus">Sfum_2635</name>
</gene>
<reference evidence="1 2" key="1">
    <citation type="submission" date="2006-10" db="EMBL/GenBank/DDBJ databases">
        <title>Complete sequence of Syntrophobacter fumaroxidans MPOB.</title>
        <authorList>
            <consortium name="US DOE Joint Genome Institute"/>
            <person name="Copeland A."/>
            <person name="Lucas S."/>
            <person name="Lapidus A."/>
            <person name="Barry K."/>
            <person name="Detter J.C."/>
            <person name="Glavina del Rio T."/>
            <person name="Hammon N."/>
            <person name="Israni S."/>
            <person name="Pitluck S."/>
            <person name="Goltsman E.G."/>
            <person name="Martinez M."/>
            <person name="Schmutz J."/>
            <person name="Larimer F."/>
            <person name="Land M."/>
            <person name="Hauser L."/>
            <person name="Kyrpides N."/>
            <person name="Kim E."/>
            <person name="Boone D.R."/>
            <person name="Brockman F."/>
            <person name="Culley D."/>
            <person name="Ferry J."/>
            <person name="Gunsalus R."/>
            <person name="McInerney M.J."/>
            <person name="Morrison M."/>
            <person name="Plugge C."/>
            <person name="Rohlin L."/>
            <person name="Scholten J."/>
            <person name="Sieber J."/>
            <person name="Stams A.J.M."/>
            <person name="Worm P."/>
            <person name="Henstra A.M."/>
            <person name="Richardson P."/>
        </authorList>
    </citation>
    <scope>NUCLEOTIDE SEQUENCE [LARGE SCALE GENOMIC DNA]</scope>
    <source>
        <strain evidence="2">DSM 10017 / MPOB</strain>
    </source>
</reference>
<keyword evidence="2" id="KW-1185">Reference proteome</keyword>
<dbReference type="AlphaFoldDB" id="A0LLL1"/>
<dbReference type="Proteomes" id="UP000001784">
    <property type="component" value="Chromosome"/>
</dbReference>
<proteinExistence type="predicted"/>
<dbReference type="OrthoDB" id="9839030at2"/>
<accession>A0LLL1</accession>